<feature type="transmembrane region" description="Helical" evidence="2">
    <location>
        <begin position="6"/>
        <end position="25"/>
    </location>
</feature>
<dbReference type="Proteomes" id="UP001205740">
    <property type="component" value="Unassembled WGS sequence"/>
</dbReference>
<evidence type="ECO:0000259" key="3">
    <source>
        <dbReference type="Pfam" id="PF10708"/>
    </source>
</evidence>
<dbReference type="RefSeq" id="WP_253654324.1">
    <property type="nucleotide sequence ID" value="NZ_BAAAOE010000003.1"/>
</dbReference>
<reference evidence="4 5" key="1">
    <citation type="submission" date="2022-06" db="EMBL/GenBank/DDBJ databases">
        <title>Genomic Encyclopedia of Archaeal and Bacterial Type Strains, Phase II (KMG-II): from individual species to whole genera.</title>
        <authorList>
            <person name="Goeker M."/>
        </authorList>
    </citation>
    <scope>NUCLEOTIDE SEQUENCE [LARGE SCALE GENOMIC DNA]</scope>
    <source>
        <strain evidence="4 5">DSM 45037</strain>
    </source>
</reference>
<feature type="compositionally biased region" description="Basic and acidic residues" evidence="1">
    <location>
        <begin position="42"/>
        <end position="55"/>
    </location>
</feature>
<evidence type="ECO:0000313" key="5">
    <source>
        <dbReference type="Proteomes" id="UP001205740"/>
    </source>
</evidence>
<keyword evidence="2" id="KW-0472">Membrane</keyword>
<keyword evidence="5" id="KW-1185">Reference proteome</keyword>
<protein>
    <recommendedName>
        <fullName evidence="3">DUF2510 domain-containing protein</fullName>
    </recommendedName>
</protein>
<name>A0ABT1H0I9_9NOCA</name>
<dbReference type="InterPro" id="IPR018929">
    <property type="entry name" value="DUF2510"/>
</dbReference>
<feature type="compositionally biased region" description="Polar residues" evidence="1">
    <location>
        <begin position="58"/>
        <end position="68"/>
    </location>
</feature>
<dbReference type="EMBL" id="JAMTCG010000003">
    <property type="protein sequence ID" value="MCP2160760.1"/>
    <property type="molecule type" value="Genomic_DNA"/>
</dbReference>
<feature type="region of interest" description="Disordered" evidence="1">
    <location>
        <begin position="30"/>
        <end position="68"/>
    </location>
</feature>
<evidence type="ECO:0000256" key="2">
    <source>
        <dbReference type="SAM" id="Phobius"/>
    </source>
</evidence>
<dbReference type="Pfam" id="PF10708">
    <property type="entry name" value="DUF2510"/>
    <property type="match status" value="1"/>
</dbReference>
<evidence type="ECO:0000313" key="4">
    <source>
        <dbReference type="EMBL" id="MCP2160760.1"/>
    </source>
</evidence>
<accession>A0ABT1H0I9</accession>
<gene>
    <name evidence="4" type="ORF">LX12_001947</name>
</gene>
<keyword evidence="2" id="KW-0812">Transmembrane</keyword>
<proteinExistence type="predicted"/>
<keyword evidence="2" id="KW-1133">Transmembrane helix</keyword>
<organism evidence="4 5">
    <name type="scientific">Williamsia serinedens</name>
    <dbReference type="NCBI Taxonomy" id="391736"/>
    <lineage>
        <taxon>Bacteria</taxon>
        <taxon>Bacillati</taxon>
        <taxon>Actinomycetota</taxon>
        <taxon>Actinomycetes</taxon>
        <taxon>Mycobacteriales</taxon>
        <taxon>Nocardiaceae</taxon>
        <taxon>Williamsia</taxon>
    </lineage>
</organism>
<evidence type="ECO:0000256" key="1">
    <source>
        <dbReference type="SAM" id="MobiDB-lite"/>
    </source>
</evidence>
<feature type="domain" description="DUF2510" evidence="3">
    <location>
        <begin position="38"/>
        <end position="66"/>
    </location>
</feature>
<comment type="caution">
    <text evidence="4">The sequence shown here is derived from an EMBL/GenBank/DDBJ whole genome shotgun (WGS) entry which is preliminary data.</text>
</comment>
<sequence>MQTWLIIVIVVIVVSVLVGAIRPAIRFARSTPPPTPEGWYPDLHDPSIERYHDGEGWTEQTRPNPEES</sequence>